<protein>
    <recommendedName>
        <fullName evidence="2">F-box domain-containing protein</fullName>
    </recommendedName>
</protein>
<dbReference type="SUPFAM" id="SSF81383">
    <property type="entry name" value="F-box domain"/>
    <property type="match status" value="1"/>
</dbReference>
<dbReference type="PROSITE" id="PS50181">
    <property type="entry name" value="FBOX"/>
    <property type="match status" value="1"/>
</dbReference>
<reference evidence="3" key="1">
    <citation type="submission" date="2021-01" db="EMBL/GenBank/DDBJ databases">
        <authorList>
            <person name="Corre E."/>
            <person name="Pelletier E."/>
            <person name="Niang G."/>
            <person name="Scheremetjew M."/>
            <person name="Finn R."/>
            <person name="Kale V."/>
            <person name="Holt S."/>
            <person name="Cochrane G."/>
            <person name="Meng A."/>
            <person name="Brown T."/>
            <person name="Cohen L."/>
        </authorList>
    </citation>
    <scope>NUCLEOTIDE SEQUENCE</scope>
    <source>
        <strain evidence="3">CCMP3124</strain>
    </source>
</reference>
<dbReference type="Gene3D" id="1.20.1280.50">
    <property type="match status" value="1"/>
</dbReference>
<dbReference type="Pfam" id="PF12937">
    <property type="entry name" value="F-box-like"/>
    <property type="match status" value="1"/>
</dbReference>
<name>A0A7S1TLY3_9RHOD</name>
<dbReference type="AlphaFoldDB" id="A0A7S1TLY3"/>
<organism evidence="3">
    <name type="scientific">Erythrolobus australicus</name>
    <dbReference type="NCBI Taxonomy" id="1077150"/>
    <lineage>
        <taxon>Eukaryota</taxon>
        <taxon>Rhodophyta</taxon>
        <taxon>Bangiophyceae</taxon>
        <taxon>Porphyridiales</taxon>
        <taxon>Porphyridiaceae</taxon>
        <taxon>Erythrolobus</taxon>
    </lineage>
</organism>
<dbReference type="InterPro" id="IPR001810">
    <property type="entry name" value="F-box_dom"/>
</dbReference>
<evidence type="ECO:0000313" key="3">
    <source>
        <dbReference type="EMBL" id="CAD9240591.1"/>
    </source>
</evidence>
<proteinExistence type="predicted"/>
<dbReference type="EMBL" id="HBGI01003574">
    <property type="protein sequence ID" value="CAD9240591.1"/>
    <property type="molecule type" value="Transcribed_RNA"/>
</dbReference>
<evidence type="ECO:0000259" key="2">
    <source>
        <dbReference type="PROSITE" id="PS50181"/>
    </source>
</evidence>
<dbReference type="InterPro" id="IPR036047">
    <property type="entry name" value="F-box-like_dom_sf"/>
</dbReference>
<evidence type="ECO:0000256" key="1">
    <source>
        <dbReference type="SAM" id="MobiDB-lite"/>
    </source>
</evidence>
<accession>A0A7S1TLY3</accession>
<feature type="region of interest" description="Disordered" evidence="1">
    <location>
        <begin position="62"/>
        <end position="85"/>
    </location>
</feature>
<feature type="compositionally biased region" description="Basic and acidic residues" evidence="1">
    <location>
        <begin position="62"/>
        <end position="75"/>
    </location>
</feature>
<sequence>MTEKRTVGERSAEDLCDPKRRMRASTPLCIERASSGECSPSPRDIGCAFPRTQLSAERDLAVSGDARPENESTEHECDEGSGNSVRAQQARGDLMCVDRGLSWSSLPDDIVTHMLRYITNASELLALCGVCSHWNHLIRSTPELWKCARFHGLRFSRRVEFAHPNRPQLLPDSKKDELSPDSRFLDLNALTSVTRPVAHRCSSVPFACMSKQCYRRMVLESPRGEHTLRYAARVGNLFAALLLSVAFEGHGIPAVTVYSDDAARILSAAKDATAAEYPSPALRRRTRGARANVQLPCEAPYPMSTWVAIHAARCDLSRSPRPLRTQDDATIMDMRNLHADLRQQPSVPRGAIIGLVHVTECRRLDTNTAVSSRALLPTANALALAGPAASSPQTSRPRAAFAMSAGALHSRRNSTLLHADMPRPTFEANADRSASWDRRYLWTIDEALCLESPITCAGYHGVWKLGPEMSEVVVRAPMTDHFEPVAGAVPPSAAHSTRAPASVAAAQRTAARSSLLIL</sequence>
<feature type="domain" description="F-box" evidence="2">
    <location>
        <begin position="100"/>
        <end position="148"/>
    </location>
</feature>
<gene>
    <name evidence="3" type="ORF">EAUS1353_LOCUS2330</name>
</gene>
<dbReference type="SMART" id="SM00256">
    <property type="entry name" value="FBOX"/>
    <property type="match status" value="1"/>
</dbReference>